<protein>
    <submittedName>
        <fullName evidence="1">Uncharacterized protein</fullName>
    </submittedName>
</protein>
<organism evidence="1 2">
    <name type="scientific">Kribbella deserti</name>
    <dbReference type="NCBI Taxonomy" id="1926257"/>
    <lineage>
        <taxon>Bacteria</taxon>
        <taxon>Bacillati</taxon>
        <taxon>Actinomycetota</taxon>
        <taxon>Actinomycetes</taxon>
        <taxon>Propionibacteriales</taxon>
        <taxon>Kribbellaceae</taxon>
        <taxon>Kribbella</taxon>
    </lineage>
</organism>
<comment type="caution">
    <text evidence="1">The sequence shown here is derived from an EMBL/GenBank/DDBJ whole genome shotgun (WGS) entry which is preliminary data.</text>
</comment>
<dbReference type="Proteomes" id="UP001589890">
    <property type="component" value="Unassembled WGS sequence"/>
</dbReference>
<name>A0ABV6QER0_9ACTN</name>
<keyword evidence="2" id="KW-1185">Reference proteome</keyword>
<evidence type="ECO:0000313" key="2">
    <source>
        <dbReference type="Proteomes" id="UP001589890"/>
    </source>
</evidence>
<reference evidence="1 2" key="1">
    <citation type="submission" date="2024-09" db="EMBL/GenBank/DDBJ databases">
        <authorList>
            <person name="Sun Q."/>
            <person name="Mori K."/>
        </authorList>
    </citation>
    <scope>NUCLEOTIDE SEQUENCE [LARGE SCALE GENOMIC DNA]</scope>
    <source>
        <strain evidence="1 2">CGMCC 1.15906</strain>
    </source>
</reference>
<gene>
    <name evidence="1" type="ORF">ACFFGN_03570</name>
</gene>
<dbReference type="RefSeq" id="WP_380043815.1">
    <property type="nucleotide sequence ID" value="NZ_JBHLTC010000002.1"/>
</dbReference>
<dbReference type="EMBL" id="JBHLTC010000002">
    <property type="protein sequence ID" value="MFC0623124.1"/>
    <property type="molecule type" value="Genomic_DNA"/>
</dbReference>
<accession>A0ABV6QER0</accession>
<evidence type="ECO:0000313" key="1">
    <source>
        <dbReference type="EMBL" id="MFC0623124.1"/>
    </source>
</evidence>
<proteinExistence type="predicted"/>
<sequence length="71" mass="7882">MVSPDGKVPVRFCPPGGHRKIARKESLVFSCLGFEWLGAADIARDCGVNARAGAGMSLYPEKYRPRMGWKW</sequence>